<dbReference type="EMBL" id="WKPI01000046">
    <property type="protein sequence ID" value="MSC34840.1"/>
    <property type="molecule type" value="Genomic_DNA"/>
</dbReference>
<comment type="caution">
    <text evidence="2">The sequence shown here is derived from an EMBL/GenBank/DDBJ whole genome shotgun (WGS) entry which is preliminary data.</text>
</comment>
<dbReference type="OrthoDB" id="1652857at2"/>
<sequence length="510" mass="57549">MAQRWKRLHCFLLSGFLFLGGCGAPVSQAPQNSGNIAAGETEPPLPDENLSFTEQNRVYPIELTPGRMWLVNRKGETVEAQTQSALIYDQLTRQPQYKVKTRRIWSGKADEYDQPIYTNQSALYTLEDQCLADWDDVIYEGGTGRLVIRRDYADEFDSMMELPETYQTALIDGAAQTVVQDGVFQLKAMDHENLIAVDKERRLLGVVDSEGQAVSGFPAAKTYYDPEAAQGRIVASSVSFLENEARRTDTLLDIHLNPLFSAPRINTVYKGLHGPYFITYQKQQTAIVSWETLKPVYVVDPDWEWTYFDGELMLVYRTDANTKEEAMVMLDLNGNELFRGEDLISAQPQSSKAKAEQFLAVEKETAMLIDRSGQILKKQTIPGLSSLYCDREGLYFYEAYNAEGQIRTGLLDGALQIVIPAETYETLSIATLQDYWIQPMDYLLAVRREQTGELTDILDLNGNVIFAGANRIYSRGQDRFALLQGETAGLINGQGEWLVQRSIYSLGWDD</sequence>
<evidence type="ECO:0000313" key="5">
    <source>
        <dbReference type="Proteomes" id="UP000480929"/>
    </source>
</evidence>
<feature type="signal peptide" evidence="1">
    <location>
        <begin position="1"/>
        <end position="23"/>
    </location>
</feature>
<gene>
    <name evidence="3" type="ORF">GKD88_17105</name>
    <name evidence="2" type="ORF">GKE08_17225</name>
</gene>
<keyword evidence="1" id="KW-0732">Signal</keyword>
<evidence type="ECO:0000256" key="1">
    <source>
        <dbReference type="SAM" id="SignalP"/>
    </source>
</evidence>
<evidence type="ECO:0008006" key="6">
    <source>
        <dbReference type="Google" id="ProtNLM"/>
    </source>
</evidence>
<proteinExistence type="predicted"/>
<dbReference type="PROSITE" id="PS51257">
    <property type="entry name" value="PROKAR_LIPOPROTEIN"/>
    <property type="match status" value="1"/>
</dbReference>
<evidence type="ECO:0000313" key="4">
    <source>
        <dbReference type="Proteomes" id="UP000433575"/>
    </source>
</evidence>
<dbReference type="Proteomes" id="UP000480929">
    <property type="component" value="Unassembled WGS sequence"/>
</dbReference>
<accession>A0A6N7SBD5</accession>
<name>A0A6N7SBD5_9FIRM</name>
<dbReference type="AlphaFoldDB" id="A0A6N7SBD5"/>
<feature type="chain" id="PRO_5038755438" description="WG repeat-containing protein" evidence="1">
    <location>
        <begin position="24"/>
        <end position="510"/>
    </location>
</feature>
<protein>
    <recommendedName>
        <fullName evidence="6">WG repeat-containing protein</fullName>
    </recommendedName>
</protein>
<reference evidence="4 5" key="1">
    <citation type="journal article" date="2019" name="Nat. Med.">
        <title>A library of human gut bacterial isolates paired with longitudinal multiomics data enables mechanistic microbiome research.</title>
        <authorList>
            <person name="Poyet M."/>
            <person name="Groussin M."/>
            <person name="Gibbons S.M."/>
            <person name="Avila-Pacheco J."/>
            <person name="Jiang X."/>
            <person name="Kearney S.M."/>
            <person name="Perrotta A.R."/>
            <person name="Berdy B."/>
            <person name="Zhao S."/>
            <person name="Lieberman T.D."/>
            <person name="Swanson P.K."/>
            <person name="Smith M."/>
            <person name="Roesemann S."/>
            <person name="Alexander J.E."/>
            <person name="Rich S.A."/>
            <person name="Livny J."/>
            <person name="Vlamakis H."/>
            <person name="Clish C."/>
            <person name="Bullock K."/>
            <person name="Deik A."/>
            <person name="Scott J."/>
            <person name="Pierce K.A."/>
            <person name="Xavier R.J."/>
            <person name="Alm E.J."/>
        </authorList>
    </citation>
    <scope>NUCLEOTIDE SEQUENCE [LARGE SCALE GENOMIC DNA]</scope>
    <source>
        <strain evidence="2 4">BIOML-A4</strain>
        <strain evidence="3 5">BIOML-A5</strain>
    </source>
</reference>
<dbReference type="RefSeq" id="WP_154240441.1">
    <property type="nucleotide sequence ID" value="NZ_CALJPI010000237.1"/>
</dbReference>
<dbReference type="EMBL" id="WKPJ01000043">
    <property type="protein sequence ID" value="MSA91069.1"/>
    <property type="molecule type" value="Genomic_DNA"/>
</dbReference>
<dbReference type="Proteomes" id="UP000433575">
    <property type="component" value="Unassembled WGS sequence"/>
</dbReference>
<keyword evidence="5" id="KW-1185">Reference proteome</keyword>
<evidence type="ECO:0000313" key="2">
    <source>
        <dbReference type="EMBL" id="MSA91069.1"/>
    </source>
</evidence>
<evidence type="ECO:0000313" key="3">
    <source>
        <dbReference type="EMBL" id="MSC34840.1"/>
    </source>
</evidence>
<organism evidence="2 4">
    <name type="scientific">Holdemania massiliensis</name>
    <dbReference type="NCBI Taxonomy" id="1468449"/>
    <lineage>
        <taxon>Bacteria</taxon>
        <taxon>Bacillati</taxon>
        <taxon>Bacillota</taxon>
        <taxon>Erysipelotrichia</taxon>
        <taxon>Erysipelotrichales</taxon>
        <taxon>Erysipelotrichaceae</taxon>
        <taxon>Holdemania</taxon>
    </lineage>
</organism>